<sequence length="334" mass="37503">MAANMLLAEFNAALRTLTQFAVSDTTASARKVSKLCEDALPTDCHMHVLNLYLQYAIGIRENKETVSMYDPKTGAKTRNKRYCTIGALQGAGRRSRFFQSGEVEATVDCETRVAYTVKLFQQSIVNYSAFQGFFKKRGEEGDEYVFINLMHADWKLMPEMEAIVGSFADLARAEVQRNDLVASELIVLLKSTEERLYMYCNEFMVYDIASPQFTTTMVASFPRFSVPVAHLSDLGQRCLARLRGQVEKRLAKATPETVMILLLDPRTKYSVEALIRPTKTHADVRADEANDDSDLIRDIIAACTKLLTDAHREVFCAMNAQPLGGRLLEITGSY</sequence>
<evidence type="ECO:0000313" key="1">
    <source>
        <dbReference type="EMBL" id="KAE9006485.1"/>
    </source>
</evidence>
<organism evidence="1 2">
    <name type="scientific">Phytophthora rubi</name>
    <dbReference type="NCBI Taxonomy" id="129364"/>
    <lineage>
        <taxon>Eukaryota</taxon>
        <taxon>Sar</taxon>
        <taxon>Stramenopiles</taxon>
        <taxon>Oomycota</taxon>
        <taxon>Peronosporomycetes</taxon>
        <taxon>Peronosporales</taxon>
        <taxon>Peronosporaceae</taxon>
        <taxon>Phytophthora</taxon>
    </lineage>
</organism>
<reference evidence="1 2" key="1">
    <citation type="submission" date="2018-09" db="EMBL/GenBank/DDBJ databases">
        <title>Genomic investigation of the strawberry pathogen Phytophthora fragariae indicates pathogenicity is determined by transcriptional variation in three key races.</title>
        <authorList>
            <person name="Adams T.M."/>
            <person name="Armitage A.D."/>
            <person name="Sobczyk M.K."/>
            <person name="Bates H.J."/>
            <person name="Dunwell J.M."/>
            <person name="Nellist C.F."/>
            <person name="Harrison R.J."/>
        </authorList>
    </citation>
    <scope>NUCLEOTIDE SEQUENCE [LARGE SCALE GENOMIC DNA]</scope>
    <source>
        <strain evidence="1 2">SCRP324</strain>
    </source>
</reference>
<name>A0A6A3KMZ4_9STRA</name>
<evidence type="ECO:0000313" key="2">
    <source>
        <dbReference type="Proteomes" id="UP000435112"/>
    </source>
</evidence>
<dbReference type="AlphaFoldDB" id="A0A6A3KMZ4"/>
<comment type="caution">
    <text evidence="1">The sequence shown here is derived from an EMBL/GenBank/DDBJ whole genome shotgun (WGS) entry which is preliminary data.</text>
</comment>
<dbReference type="Proteomes" id="UP000435112">
    <property type="component" value="Unassembled WGS sequence"/>
</dbReference>
<protein>
    <submittedName>
        <fullName evidence="1">Uncharacterized protein</fullName>
    </submittedName>
</protein>
<dbReference type="EMBL" id="QXFU01001261">
    <property type="protein sequence ID" value="KAE9006485.1"/>
    <property type="molecule type" value="Genomic_DNA"/>
</dbReference>
<gene>
    <name evidence="1" type="ORF">PR002_g16468</name>
</gene>
<dbReference type="OrthoDB" id="95357at2759"/>
<accession>A0A6A3KMZ4</accession>
<proteinExistence type="predicted"/>